<comment type="similarity">
    <text evidence="1">Belongs to the LysR transcriptional regulatory family.</text>
</comment>
<evidence type="ECO:0000256" key="4">
    <source>
        <dbReference type="ARBA" id="ARBA00023163"/>
    </source>
</evidence>
<dbReference type="CDD" id="cd08419">
    <property type="entry name" value="PBP2_CbbR_RubisCO_like"/>
    <property type="match status" value="1"/>
</dbReference>
<keyword evidence="9" id="KW-1185">Reference proteome</keyword>
<evidence type="ECO:0000256" key="6">
    <source>
        <dbReference type="ARBA" id="ARBA00043141"/>
    </source>
</evidence>
<dbReference type="PANTHER" id="PTHR30126:SF5">
    <property type="entry name" value="HTH-TYPE TRANSCRIPTIONAL ACTIVATOR CMPR"/>
    <property type="match status" value="1"/>
</dbReference>
<keyword evidence="4" id="KW-0804">Transcription</keyword>
<evidence type="ECO:0000313" key="9">
    <source>
        <dbReference type="Proteomes" id="UP001279553"/>
    </source>
</evidence>
<keyword evidence="2" id="KW-0805">Transcription regulation</keyword>
<dbReference type="InterPro" id="IPR000847">
    <property type="entry name" value="LysR_HTH_N"/>
</dbReference>
<dbReference type="InterPro" id="IPR036390">
    <property type="entry name" value="WH_DNA-bd_sf"/>
</dbReference>
<evidence type="ECO:0000256" key="3">
    <source>
        <dbReference type="ARBA" id="ARBA00023125"/>
    </source>
</evidence>
<gene>
    <name evidence="8" type="ORF">SIL87_18110</name>
</gene>
<dbReference type="EMBL" id="JAWXYB010000018">
    <property type="protein sequence ID" value="MDX5932669.1"/>
    <property type="molecule type" value="Genomic_DNA"/>
</dbReference>
<dbReference type="InterPro" id="IPR005119">
    <property type="entry name" value="LysR_subst-bd"/>
</dbReference>
<dbReference type="Gene3D" id="1.10.10.10">
    <property type="entry name" value="Winged helix-like DNA-binding domain superfamily/Winged helix DNA-binding domain"/>
    <property type="match status" value="1"/>
</dbReference>
<dbReference type="SUPFAM" id="SSF46785">
    <property type="entry name" value="Winged helix' DNA-binding domain"/>
    <property type="match status" value="1"/>
</dbReference>
<evidence type="ECO:0000256" key="2">
    <source>
        <dbReference type="ARBA" id="ARBA00023015"/>
    </source>
</evidence>
<dbReference type="GO" id="GO:0003700">
    <property type="term" value="F:DNA-binding transcription factor activity"/>
    <property type="evidence" value="ECO:0007669"/>
    <property type="project" value="InterPro"/>
</dbReference>
<dbReference type="PROSITE" id="PS50931">
    <property type="entry name" value="HTH_LYSR"/>
    <property type="match status" value="1"/>
</dbReference>
<organism evidence="8 9">
    <name type="scientific">Acidiphilium acidophilum</name>
    <name type="common">Thiobacillus acidophilus</name>
    <dbReference type="NCBI Taxonomy" id="76588"/>
    <lineage>
        <taxon>Bacteria</taxon>
        <taxon>Pseudomonadati</taxon>
        <taxon>Pseudomonadota</taxon>
        <taxon>Alphaproteobacteria</taxon>
        <taxon>Acetobacterales</taxon>
        <taxon>Acidocellaceae</taxon>
        <taxon>Acidiphilium</taxon>
    </lineage>
</organism>
<protein>
    <recommendedName>
        <fullName evidence="5">HTH-type transcriptional regulator CbbR</fullName>
    </recommendedName>
    <alternativeName>
        <fullName evidence="6">RuBisCO operon transcriptional regulator</fullName>
    </alternativeName>
</protein>
<reference evidence="8 9" key="1">
    <citation type="submission" date="2023-11" db="EMBL/GenBank/DDBJ databases">
        <title>MicrobeMod: A computational toolkit for identifying prokaryotic methylation and restriction-modification with nanopore sequencing.</title>
        <authorList>
            <person name="Crits-Christoph A."/>
            <person name="Kang S.C."/>
            <person name="Lee H."/>
            <person name="Ostrov N."/>
        </authorList>
    </citation>
    <scope>NUCLEOTIDE SEQUENCE [LARGE SCALE GENOMIC DNA]</scope>
    <source>
        <strain evidence="8 9">DSMZ 700</strain>
    </source>
</reference>
<keyword evidence="3" id="KW-0238">DNA-binding</keyword>
<dbReference type="Gene3D" id="3.40.190.10">
    <property type="entry name" value="Periplasmic binding protein-like II"/>
    <property type="match status" value="2"/>
</dbReference>
<dbReference type="RefSeq" id="WP_331257259.1">
    <property type="nucleotide sequence ID" value="NZ_JAYKUD010000003.1"/>
</dbReference>
<evidence type="ECO:0000259" key="7">
    <source>
        <dbReference type="PROSITE" id="PS50931"/>
    </source>
</evidence>
<comment type="caution">
    <text evidence="8">The sequence shown here is derived from an EMBL/GenBank/DDBJ whole genome shotgun (WGS) entry which is preliminary data.</text>
</comment>
<proteinExistence type="inferred from homology"/>
<dbReference type="InterPro" id="IPR036388">
    <property type="entry name" value="WH-like_DNA-bd_sf"/>
</dbReference>
<name>A0AAW9DTX9_ACIAO</name>
<dbReference type="GO" id="GO:0000976">
    <property type="term" value="F:transcription cis-regulatory region binding"/>
    <property type="evidence" value="ECO:0007669"/>
    <property type="project" value="TreeGrafter"/>
</dbReference>
<dbReference type="Pfam" id="PF03466">
    <property type="entry name" value="LysR_substrate"/>
    <property type="match status" value="1"/>
</dbReference>
<sequence>MNITLRQLRAIAALHKHGSVTRAAGELNVSPPAVTLQVKALEDQLGIVLVERSAGGMVLTQGGLVIADASSRIEAVLRESAATLAAIAGAERGEIRVGIISTAKYYAPRALAAFAEAHPGIDLRLIVGNRDEIIDGLMHHVVDLAIMGRPPTEMKVSADEIGDHPHVMIAQPGHRLAGVRNIDPSELNRETMLVREAGSGTRRLMEYYCAEANITPRIGMQIGSNETIKQSVMAGLGVSFISAHTVDAEVADGRLVLLDILGLPVVRQWFVVHLAERAMMPASEALLVFLRDHGGRFLPHAAMESLNRP</sequence>
<dbReference type="Pfam" id="PF00126">
    <property type="entry name" value="HTH_1"/>
    <property type="match status" value="1"/>
</dbReference>
<dbReference type="PRINTS" id="PR00039">
    <property type="entry name" value="HTHLYSR"/>
</dbReference>
<dbReference type="SUPFAM" id="SSF53850">
    <property type="entry name" value="Periplasmic binding protein-like II"/>
    <property type="match status" value="1"/>
</dbReference>
<evidence type="ECO:0000256" key="1">
    <source>
        <dbReference type="ARBA" id="ARBA00009437"/>
    </source>
</evidence>
<dbReference type="PANTHER" id="PTHR30126">
    <property type="entry name" value="HTH-TYPE TRANSCRIPTIONAL REGULATOR"/>
    <property type="match status" value="1"/>
</dbReference>
<feature type="domain" description="HTH lysR-type" evidence="7">
    <location>
        <begin position="3"/>
        <end position="60"/>
    </location>
</feature>
<dbReference type="AlphaFoldDB" id="A0AAW9DTX9"/>
<dbReference type="Proteomes" id="UP001279553">
    <property type="component" value="Unassembled WGS sequence"/>
</dbReference>
<evidence type="ECO:0000313" key="8">
    <source>
        <dbReference type="EMBL" id="MDX5932669.1"/>
    </source>
</evidence>
<evidence type="ECO:0000256" key="5">
    <source>
        <dbReference type="ARBA" id="ARBA00039279"/>
    </source>
</evidence>
<accession>A0AAW9DTX9</accession>